<dbReference type="Proteomes" id="UP001210720">
    <property type="component" value="Unassembled WGS sequence"/>
</dbReference>
<accession>A0ABT4XUN1</accession>
<feature type="domain" description="Tyr recombinase" evidence="4">
    <location>
        <begin position="35"/>
        <end position="227"/>
    </location>
</feature>
<dbReference type="SUPFAM" id="SSF56349">
    <property type="entry name" value="DNA breaking-rejoining enzymes"/>
    <property type="match status" value="1"/>
</dbReference>
<dbReference type="InterPro" id="IPR002104">
    <property type="entry name" value="Integrase_catalytic"/>
</dbReference>
<name>A0ABT4XUN1_9RHOB</name>
<dbReference type="PROSITE" id="PS51898">
    <property type="entry name" value="TYR_RECOMBINASE"/>
    <property type="match status" value="1"/>
</dbReference>
<keyword evidence="3" id="KW-0233">DNA recombination</keyword>
<proteinExistence type="predicted"/>
<gene>
    <name evidence="5" type="ORF">PFY00_12800</name>
</gene>
<dbReference type="InterPro" id="IPR050090">
    <property type="entry name" value="Tyrosine_recombinase_XerCD"/>
</dbReference>
<organism evidence="5 6">
    <name type="scientific">Thalassococcus lentus</name>
    <dbReference type="NCBI Taxonomy" id="1210524"/>
    <lineage>
        <taxon>Bacteria</taxon>
        <taxon>Pseudomonadati</taxon>
        <taxon>Pseudomonadota</taxon>
        <taxon>Alphaproteobacteria</taxon>
        <taxon>Rhodobacterales</taxon>
        <taxon>Roseobacteraceae</taxon>
        <taxon>Thalassococcus</taxon>
    </lineage>
</organism>
<dbReference type="RefSeq" id="WP_271432968.1">
    <property type="nucleotide sequence ID" value="NZ_JAQIOY010000004.1"/>
</dbReference>
<dbReference type="InterPro" id="IPR013762">
    <property type="entry name" value="Integrase-like_cat_sf"/>
</dbReference>
<keyword evidence="6" id="KW-1185">Reference proteome</keyword>
<reference evidence="5 6" key="1">
    <citation type="submission" date="2023-01" db="EMBL/GenBank/DDBJ databases">
        <title>Thalassococcus onchidii sp. nov., isolated from a marine invertebrate from the South China Sea.</title>
        <authorList>
            <person name="Xu S."/>
            <person name="Liu Z."/>
            <person name="Xu Y."/>
        </authorList>
    </citation>
    <scope>NUCLEOTIDE SEQUENCE [LARGE SCALE GENOMIC DNA]</scope>
    <source>
        <strain evidence="5 6">KCTC 32084</strain>
    </source>
</reference>
<evidence type="ECO:0000256" key="1">
    <source>
        <dbReference type="ARBA" id="ARBA00022829"/>
    </source>
</evidence>
<keyword evidence="2" id="KW-0229">DNA integration</keyword>
<dbReference type="Gene3D" id="1.10.443.10">
    <property type="entry name" value="Intergrase catalytic core"/>
    <property type="match status" value="1"/>
</dbReference>
<evidence type="ECO:0000259" key="4">
    <source>
        <dbReference type="PROSITE" id="PS51898"/>
    </source>
</evidence>
<evidence type="ECO:0000313" key="6">
    <source>
        <dbReference type="Proteomes" id="UP001210720"/>
    </source>
</evidence>
<protein>
    <submittedName>
        <fullName evidence="5">Tyrosine-type recombinase/integrase</fullName>
    </submittedName>
</protein>
<keyword evidence="1" id="KW-0159">Chromosome partition</keyword>
<dbReference type="InterPro" id="IPR011010">
    <property type="entry name" value="DNA_brk_join_enz"/>
</dbReference>
<evidence type="ECO:0000256" key="2">
    <source>
        <dbReference type="ARBA" id="ARBA00022908"/>
    </source>
</evidence>
<evidence type="ECO:0000256" key="3">
    <source>
        <dbReference type="ARBA" id="ARBA00023172"/>
    </source>
</evidence>
<evidence type="ECO:0000313" key="5">
    <source>
        <dbReference type="EMBL" id="MDA7425607.1"/>
    </source>
</evidence>
<dbReference type="PANTHER" id="PTHR30349:SF81">
    <property type="entry name" value="TYROSINE RECOMBINASE XERC"/>
    <property type="match status" value="1"/>
</dbReference>
<dbReference type="Pfam" id="PF00589">
    <property type="entry name" value="Phage_integrase"/>
    <property type="match status" value="1"/>
</dbReference>
<sequence length="227" mass="24468">MSSLYAFLADKQLCETNPVAGVKRPATGGAGVGAGKTHALTAEQARAMLDAPLALKGQRDVPELQKLRDSAILHVFFYTGGRVSEPGGLRVRDFRLDREYWVLEMRTKGDRGNIVAIHSDCQAAIRRYLAASGHGDQADAPLFLAARAGQNTGQPLGRGTFRDLFKKYARLVGLPPSITPHSARATFITQSLEAGVPIRDVQATVNHASVTTTETYAHTAELSPEKC</sequence>
<dbReference type="EMBL" id="JAQIOY010000004">
    <property type="protein sequence ID" value="MDA7425607.1"/>
    <property type="molecule type" value="Genomic_DNA"/>
</dbReference>
<comment type="caution">
    <text evidence="5">The sequence shown here is derived from an EMBL/GenBank/DDBJ whole genome shotgun (WGS) entry which is preliminary data.</text>
</comment>
<dbReference type="PANTHER" id="PTHR30349">
    <property type="entry name" value="PHAGE INTEGRASE-RELATED"/>
    <property type="match status" value="1"/>
</dbReference>